<dbReference type="GO" id="GO:0016787">
    <property type="term" value="F:hydrolase activity"/>
    <property type="evidence" value="ECO:0007669"/>
    <property type="project" value="UniProtKB-KW"/>
</dbReference>
<dbReference type="GO" id="GO:0005634">
    <property type="term" value="C:nucleus"/>
    <property type="evidence" value="ECO:0007669"/>
    <property type="project" value="TreeGrafter"/>
</dbReference>
<accession>A0A8E2EQC6</accession>
<keyword evidence="2" id="KW-0378">Hydrolase</keyword>
<evidence type="ECO:0000256" key="1">
    <source>
        <dbReference type="ARBA" id="ARBA00005863"/>
    </source>
</evidence>
<evidence type="ECO:0000313" key="5">
    <source>
        <dbReference type="Proteomes" id="UP000250140"/>
    </source>
</evidence>
<gene>
    <name evidence="4" type="ORF">AOQ84DRAFT_420951</name>
</gene>
<sequence length="266" mass="29853">MISKVIEELEDPSLHLPRILCLHGGGTNAKIFRTQCRVLRAHLKSAFRLCFADAPFYSQAGPDVTSVYKEYGPFRRWLRWKPEHPEIEAATAVRCIEKSLETAMREDDMKGATGEWVGLLGFSQGAKMAASLLFRQQVREEKLGRHGVGTNFRFGILLAGRGPLVSLDPELVMTPSLVDAAHLGFQIFPDRRRKEHVLRLPTVHVHGMRDQGLNLHRQLLEQYCEEGSTRLVEWDGHHRVPIETKVVTAIVKHILAVAQGAGVLAT</sequence>
<dbReference type="PANTHER" id="PTHR48070:SF3">
    <property type="entry name" value="ESTERASE DBAE-RELATED"/>
    <property type="match status" value="1"/>
</dbReference>
<dbReference type="GO" id="GO:0005737">
    <property type="term" value="C:cytoplasm"/>
    <property type="evidence" value="ECO:0007669"/>
    <property type="project" value="TreeGrafter"/>
</dbReference>
<feature type="domain" description="Serine hydrolase" evidence="3">
    <location>
        <begin position="17"/>
        <end position="249"/>
    </location>
</feature>
<dbReference type="InterPro" id="IPR005645">
    <property type="entry name" value="FSH-like_dom"/>
</dbReference>
<dbReference type="InterPro" id="IPR050593">
    <property type="entry name" value="LovG"/>
</dbReference>
<evidence type="ECO:0000256" key="2">
    <source>
        <dbReference type="ARBA" id="ARBA00022801"/>
    </source>
</evidence>
<dbReference type="PANTHER" id="PTHR48070">
    <property type="entry name" value="ESTERASE OVCA2"/>
    <property type="match status" value="1"/>
</dbReference>
<dbReference type="EMBL" id="KV750843">
    <property type="protein sequence ID" value="OCL02956.1"/>
    <property type="molecule type" value="Genomic_DNA"/>
</dbReference>
<dbReference type="FunFam" id="3.40.50.1820:FF:000296">
    <property type="entry name" value="Probable esterase afoC"/>
    <property type="match status" value="1"/>
</dbReference>
<name>A0A8E2EQC6_9PEZI</name>
<reference evidence="4 5" key="1">
    <citation type="journal article" date="2016" name="Nat. Commun.">
        <title>Ectomycorrhizal ecology is imprinted in the genome of the dominant symbiotic fungus Cenococcum geophilum.</title>
        <authorList>
            <consortium name="DOE Joint Genome Institute"/>
            <person name="Peter M."/>
            <person name="Kohler A."/>
            <person name="Ohm R.A."/>
            <person name="Kuo A."/>
            <person name="Krutzmann J."/>
            <person name="Morin E."/>
            <person name="Arend M."/>
            <person name="Barry K.W."/>
            <person name="Binder M."/>
            <person name="Choi C."/>
            <person name="Clum A."/>
            <person name="Copeland A."/>
            <person name="Grisel N."/>
            <person name="Haridas S."/>
            <person name="Kipfer T."/>
            <person name="LaButti K."/>
            <person name="Lindquist E."/>
            <person name="Lipzen A."/>
            <person name="Maire R."/>
            <person name="Meier B."/>
            <person name="Mihaltcheva S."/>
            <person name="Molinier V."/>
            <person name="Murat C."/>
            <person name="Poggeler S."/>
            <person name="Quandt C.A."/>
            <person name="Sperisen C."/>
            <person name="Tritt A."/>
            <person name="Tisserant E."/>
            <person name="Crous P.W."/>
            <person name="Henrissat B."/>
            <person name="Nehls U."/>
            <person name="Egli S."/>
            <person name="Spatafora J.W."/>
            <person name="Grigoriev I.V."/>
            <person name="Martin F.M."/>
        </authorList>
    </citation>
    <scope>NUCLEOTIDE SEQUENCE [LARGE SCALE GENOMIC DNA]</scope>
    <source>
        <strain evidence="4 5">CBS 207.34</strain>
    </source>
</reference>
<proteinExistence type="inferred from homology"/>
<dbReference type="AlphaFoldDB" id="A0A8E2EQC6"/>
<dbReference type="OrthoDB" id="414698at2759"/>
<dbReference type="InterPro" id="IPR029058">
    <property type="entry name" value="AB_hydrolase_fold"/>
</dbReference>
<evidence type="ECO:0000313" key="4">
    <source>
        <dbReference type="EMBL" id="OCL02956.1"/>
    </source>
</evidence>
<dbReference type="Pfam" id="PF03959">
    <property type="entry name" value="FSH1"/>
    <property type="match status" value="1"/>
</dbReference>
<protein>
    <recommendedName>
        <fullName evidence="3">Serine hydrolase domain-containing protein</fullName>
    </recommendedName>
</protein>
<keyword evidence="5" id="KW-1185">Reference proteome</keyword>
<dbReference type="SUPFAM" id="SSF53474">
    <property type="entry name" value="alpha/beta-Hydrolases"/>
    <property type="match status" value="1"/>
</dbReference>
<dbReference type="Gene3D" id="3.40.50.1820">
    <property type="entry name" value="alpha/beta hydrolase"/>
    <property type="match status" value="1"/>
</dbReference>
<evidence type="ECO:0000259" key="3">
    <source>
        <dbReference type="Pfam" id="PF03959"/>
    </source>
</evidence>
<dbReference type="GO" id="GO:0044550">
    <property type="term" value="P:secondary metabolite biosynthetic process"/>
    <property type="evidence" value="ECO:0007669"/>
    <property type="project" value="TreeGrafter"/>
</dbReference>
<comment type="similarity">
    <text evidence="1">Belongs to the LovG family.</text>
</comment>
<dbReference type="Proteomes" id="UP000250140">
    <property type="component" value="Unassembled WGS sequence"/>
</dbReference>
<organism evidence="4 5">
    <name type="scientific">Glonium stellatum</name>
    <dbReference type="NCBI Taxonomy" id="574774"/>
    <lineage>
        <taxon>Eukaryota</taxon>
        <taxon>Fungi</taxon>
        <taxon>Dikarya</taxon>
        <taxon>Ascomycota</taxon>
        <taxon>Pezizomycotina</taxon>
        <taxon>Dothideomycetes</taxon>
        <taxon>Pleosporomycetidae</taxon>
        <taxon>Gloniales</taxon>
        <taxon>Gloniaceae</taxon>
        <taxon>Glonium</taxon>
    </lineage>
</organism>